<dbReference type="Pfam" id="PF08242">
    <property type="entry name" value="Methyltransf_12"/>
    <property type="match status" value="1"/>
</dbReference>
<evidence type="ECO:0000313" key="5">
    <source>
        <dbReference type="EMBL" id="GIE51093.1"/>
    </source>
</evidence>
<dbReference type="AlphaFoldDB" id="A0A919MR14"/>
<dbReference type="PANTHER" id="PTHR43464:SF19">
    <property type="entry name" value="UBIQUINONE BIOSYNTHESIS O-METHYLTRANSFERASE, MITOCHONDRIAL"/>
    <property type="match status" value="1"/>
</dbReference>
<protein>
    <submittedName>
        <fullName evidence="5">SAM-dependent methyltransferase</fullName>
    </submittedName>
</protein>
<dbReference type="SUPFAM" id="SSF53335">
    <property type="entry name" value="S-adenosyl-L-methionine-dependent methyltransferases"/>
    <property type="match status" value="1"/>
</dbReference>
<gene>
    <name evidence="5" type="ORF">Ani05nite_46270</name>
</gene>
<evidence type="ECO:0000256" key="3">
    <source>
        <dbReference type="ARBA" id="ARBA00022691"/>
    </source>
</evidence>
<evidence type="ECO:0000256" key="1">
    <source>
        <dbReference type="ARBA" id="ARBA00022603"/>
    </source>
</evidence>
<comment type="caution">
    <text evidence="5">The sequence shown here is derived from an EMBL/GenBank/DDBJ whole genome shotgun (WGS) entry which is preliminary data.</text>
</comment>
<keyword evidence="2" id="KW-0808">Transferase</keyword>
<dbReference type="InterPro" id="IPR029063">
    <property type="entry name" value="SAM-dependent_MTases_sf"/>
</dbReference>
<dbReference type="RefSeq" id="WP_203771333.1">
    <property type="nucleotide sequence ID" value="NZ_BAAAYJ010000101.1"/>
</dbReference>
<dbReference type="InterPro" id="IPR013217">
    <property type="entry name" value="Methyltransf_12"/>
</dbReference>
<proteinExistence type="predicted"/>
<reference evidence="5" key="1">
    <citation type="submission" date="2021-01" db="EMBL/GenBank/DDBJ databases">
        <title>Whole genome shotgun sequence of Actinoplanes nipponensis NBRC 14063.</title>
        <authorList>
            <person name="Komaki H."/>
            <person name="Tamura T."/>
        </authorList>
    </citation>
    <scope>NUCLEOTIDE SEQUENCE</scope>
    <source>
        <strain evidence="5">NBRC 14063</strain>
    </source>
</reference>
<dbReference type="GO" id="GO:0008168">
    <property type="term" value="F:methyltransferase activity"/>
    <property type="evidence" value="ECO:0007669"/>
    <property type="project" value="UniProtKB-KW"/>
</dbReference>
<evidence type="ECO:0000259" key="4">
    <source>
        <dbReference type="Pfam" id="PF08242"/>
    </source>
</evidence>
<feature type="domain" description="Methyltransferase type 12" evidence="4">
    <location>
        <begin position="46"/>
        <end position="143"/>
    </location>
</feature>
<dbReference type="PANTHER" id="PTHR43464">
    <property type="entry name" value="METHYLTRANSFERASE"/>
    <property type="match status" value="1"/>
</dbReference>
<dbReference type="CDD" id="cd02440">
    <property type="entry name" value="AdoMet_MTases"/>
    <property type="match status" value="1"/>
</dbReference>
<keyword evidence="6" id="KW-1185">Reference proteome</keyword>
<dbReference type="Proteomes" id="UP000647172">
    <property type="component" value="Unassembled WGS sequence"/>
</dbReference>
<keyword evidence="1 5" id="KW-0489">Methyltransferase</keyword>
<evidence type="ECO:0000256" key="2">
    <source>
        <dbReference type="ARBA" id="ARBA00022679"/>
    </source>
</evidence>
<dbReference type="GO" id="GO:0032259">
    <property type="term" value="P:methylation"/>
    <property type="evidence" value="ECO:0007669"/>
    <property type="project" value="UniProtKB-KW"/>
</dbReference>
<accession>A0A919MR14</accession>
<dbReference type="Gene3D" id="3.40.50.150">
    <property type="entry name" value="Vaccinia Virus protein VP39"/>
    <property type="match status" value="1"/>
</dbReference>
<keyword evidence="3" id="KW-0949">S-adenosyl-L-methionine</keyword>
<sequence>MAHSHDTVDWAELGPDLITDAEVNAPMVDQALEWLARRVPRADLALDVGSGPGIAACRLAQLLPGATVLAADGAAPLLALARERAARLGLGERVVTREVKLPDGLADLPRADLIWVSGVAHHLPDPAAGVRAFAGLLRPGGVLALREGGLPLQYLPPAADGGLAARITVVDQALSRDHAHPMGAVVAPRSWPELLAEAGLAEVRSRSFLLDLPAPLPGPARRHLARTLRRTRELLADHLSAGDRARLEVLADPDHPEGVLHRPDVFLLRATTVHTAVRG</sequence>
<name>A0A919MR14_9ACTN</name>
<dbReference type="EMBL" id="BOMQ01000054">
    <property type="protein sequence ID" value="GIE51093.1"/>
    <property type="molecule type" value="Genomic_DNA"/>
</dbReference>
<organism evidence="5 6">
    <name type="scientific">Actinoplanes nipponensis</name>
    <dbReference type="NCBI Taxonomy" id="135950"/>
    <lineage>
        <taxon>Bacteria</taxon>
        <taxon>Bacillati</taxon>
        <taxon>Actinomycetota</taxon>
        <taxon>Actinomycetes</taxon>
        <taxon>Micromonosporales</taxon>
        <taxon>Micromonosporaceae</taxon>
        <taxon>Actinoplanes</taxon>
    </lineage>
</organism>
<evidence type="ECO:0000313" key="6">
    <source>
        <dbReference type="Proteomes" id="UP000647172"/>
    </source>
</evidence>